<dbReference type="PANTHER" id="PTHR42901:SF1">
    <property type="entry name" value="ALCOHOL DEHYDROGENASE"/>
    <property type="match status" value="1"/>
</dbReference>
<comment type="similarity">
    <text evidence="1 3">Belongs to the short-chain dehydrogenases/reductases (SDR) family.</text>
</comment>
<evidence type="ECO:0000313" key="5">
    <source>
        <dbReference type="Proteomes" id="UP001156641"/>
    </source>
</evidence>
<dbReference type="InterPro" id="IPR002347">
    <property type="entry name" value="SDR_fam"/>
</dbReference>
<dbReference type="InterPro" id="IPR036291">
    <property type="entry name" value="NAD(P)-bd_dom_sf"/>
</dbReference>
<dbReference type="PROSITE" id="PS00061">
    <property type="entry name" value="ADH_SHORT"/>
    <property type="match status" value="1"/>
</dbReference>
<dbReference type="EMBL" id="BSOS01000033">
    <property type="protein sequence ID" value="GLR66655.1"/>
    <property type="molecule type" value="Genomic_DNA"/>
</dbReference>
<dbReference type="InterPro" id="IPR020904">
    <property type="entry name" value="Sc_DH/Rdtase_CS"/>
</dbReference>
<gene>
    <name evidence="4" type="ORF">GCM10010909_13350</name>
</gene>
<dbReference type="PRINTS" id="PR00081">
    <property type="entry name" value="GDHRDH"/>
</dbReference>
<dbReference type="SUPFAM" id="SSF51735">
    <property type="entry name" value="NAD(P)-binding Rossmann-fold domains"/>
    <property type="match status" value="1"/>
</dbReference>
<accession>A0ABQ6A2H2</accession>
<dbReference type="Gene3D" id="3.40.50.720">
    <property type="entry name" value="NAD(P)-binding Rossmann-like Domain"/>
    <property type="match status" value="1"/>
</dbReference>
<keyword evidence="5" id="KW-1185">Reference proteome</keyword>
<dbReference type="PANTHER" id="PTHR42901">
    <property type="entry name" value="ALCOHOL DEHYDROGENASE"/>
    <property type="match status" value="1"/>
</dbReference>
<organism evidence="4 5">
    <name type="scientific">Acidocella aquatica</name>
    <dbReference type="NCBI Taxonomy" id="1922313"/>
    <lineage>
        <taxon>Bacteria</taxon>
        <taxon>Pseudomonadati</taxon>
        <taxon>Pseudomonadota</taxon>
        <taxon>Alphaproteobacteria</taxon>
        <taxon>Acetobacterales</taxon>
        <taxon>Acidocellaceae</taxon>
        <taxon>Acidocella</taxon>
    </lineage>
</organism>
<dbReference type="Proteomes" id="UP001156641">
    <property type="component" value="Unassembled WGS sequence"/>
</dbReference>
<dbReference type="Pfam" id="PF00106">
    <property type="entry name" value="adh_short"/>
    <property type="match status" value="1"/>
</dbReference>
<dbReference type="PRINTS" id="PR00080">
    <property type="entry name" value="SDRFAMILY"/>
</dbReference>
<dbReference type="RefSeq" id="WP_284257361.1">
    <property type="nucleotide sequence ID" value="NZ_BSOS01000033.1"/>
</dbReference>
<evidence type="ECO:0000256" key="2">
    <source>
        <dbReference type="ARBA" id="ARBA00023002"/>
    </source>
</evidence>
<reference evidence="5" key="1">
    <citation type="journal article" date="2019" name="Int. J. Syst. Evol. Microbiol.">
        <title>The Global Catalogue of Microorganisms (GCM) 10K type strain sequencing project: providing services to taxonomists for standard genome sequencing and annotation.</title>
        <authorList>
            <consortium name="The Broad Institute Genomics Platform"/>
            <consortium name="The Broad Institute Genome Sequencing Center for Infectious Disease"/>
            <person name="Wu L."/>
            <person name="Ma J."/>
        </authorList>
    </citation>
    <scope>NUCLEOTIDE SEQUENCE [LARGE SCALE GENOMIC DNA]</scope>
    <source>
        <strain evidence="5">NBRC 112502</strain>
    </source>
</reference>
<keyword evidence="2" id="KW-0560">Oxidoreductase</keyword>
<name>A0ABQ6A2H2_9PROT</name>
<evidence type="ECO:0000256" key="3">
    <source>
        <dbReference type="RuleBase" id="RU000363"/>
    </source>
</evidence>
<sequence>MKTILVTGATAGFGAAFARRFVADGHRVIATGRRVERLAALAGELGERLLPVALDVTDKAAVAGFVDSLPEGWRRIDVLVNNAGLALGLSPAWEADLSDWDTMIATNITGLIHVTRAILPGMVARNDGIILNLGSVAGVYPYPGGHVYGGSKAFVQQFSLNLRADLVGRNIRVTDIEPGMVQGSEFSKVRFGGDDNKAAAVYAGTNAMVPEDIAETAAWLISLPPHVNINRIEMMPTCQANGPFAVKRE</sequence>
<proteinExistence type="inferred from homology"/>
<evidence type="ECO:0000313" key="4">
    <source>
        <dbReference type="EMBL" id="GLR66655.1"/>
    </source>
</evidence>
<evidence type="ECO:0000256" key="1">
    <source>
        <dbReference type="ARBA" id="ARBA00006484"/>
    </source>
</evidence>
<protein>
    <submittedName>
        <fullName evidence="4">NAD(P)-dependent oxidoreductase</fullName>
    </submittedName>
</protein>
<comment type="caution">
    <text evidence="4">The sequence shown here is derived from an EMBL/GenBank/DDBJ whole genome shotgun (WGS) entry which is preliminary data.</text>
</comment>